<dbReference type="GO" id="GO:0004674">
    <property type="term" value="F:protein serine/threonine kinase activity"/>
    <property type="evidence" value="ECO:0007669"/>
    <property type="project" value="UniProtKB-KW"/>
</dbReference>
<evidence type="ECO:0000256" key="6">
    <source>
        <dbReference type="ARBA" id="ARBA00022840"/>
    </source>
</evidence>
<keyword evidence="6 7" id="KW-0067">ATP-binding</keyword>
<dbReference type="RefSeq" id="WP_184810041.1">
    <property type="nucleotide sequence ID" value="NZ_JACHJQ010000002.1"/>
</dbReference>
<dbReference type="Gene3D" id="3.30.200.20">
    <property type="entry name" value="Phosphorylase Kinase, domain 1"/>
    <property type="match status" value="1"/>
</dbReference>
<keyword evidence="4 7" id="KW-0547">Nucleotide-binding</keyword>
<dbReference type="PROSITE" id="PS00108">
    <property type="entry name" value="PROTEIN_KINASE_ST"/>
    <property type="match status" value="1"/>
</dbReference>
<dbReference type="Gene3D" id="1.10.510.10">
    <property type="entry name" value="Transferase(Phosphotransferase) domain 1"/>
    <property type="match status" value="1"/>
</dbReference>
<accession>A0A7W7Q2X6</accession>
<dbReference type="InterPro" id="IPR008271">
    <property type="entry name" value="Ser/Thr_kinase_AS"/>
</dbReference>
<dbReference type="SMART" id="SM00220">
    <property type="entry name" value="S_TKc"/>
    <property type="match status" value="1"/>
</dbReference>
<dbReference type="Pfam" id="PF00069">
    <property type="entry name" value="Pkinase"/>
    <property type="match status" value="1"/>
</dbReference>
<gene>
    <name evidence="10" type="ORF">FHR82_002085</name>
</gene>
<dbReference type="Proteomes" id="UP000520767">
    <property type="component" value="Unassembled WGS sequence"/>
</dbReference>
<dbReference type="PROSITE" id="PS50011">
    <property type="entry name" value="PROTEIN_KINASE_DOM"/>
    <property type="match status" value="1"/>
</dbReference>
<keyword evidence="8" id="KW-0472">Membrane</keyword>
<dbReference type="PANTHER" id="PTHR43289:SF6">
    <property type="entry name" value="SERINE_THREONINE-PROTEIN KINASE NEKL-3"/>
    <property type="match status" value="1"/>
</dbReference>
<dbReference type="GO" id="GO:0005524">
    <property type="term" value="F:ATP binding"/>
    <property type="evidence" value="ECO:0007669"/>
    <property type="project" value="UniProtKB-UniRule"/>
</dbReference>
<dbReference type="InterPro" id="IPR011009">
    <property type="entry name" value="Kinase-like_dom_sf"/>
</dbReference>
<proteinExistence type="predicted"/>
<dbReference type="PROSITE" id="PS00107">
    <property type="entry name" value="PROTEIN_KINASE_ATP"/>
    <property type="match status" value="1"/>
</dbReference>
<dbReference type="InterPro" id="IPR017441">
    <property type="entry name" value="Protein_kinase_ATP_BS"/>
</dbReference>
<feature type="transmembrane region" description="Helical" evidence="8">
    <location>
        <begin position="276"/>
        <end position="296"/>
    </location>
</feature>
<evidence type="ECO:0000256" key="8">
    <source>
        <dbReference type="SAM" id="Phobius"/>
    </source>
</evidence>
<feature type="binding site" evidence="7">
    <location>
        <position position="39"/>
    </location>
    <ligand>
        <name>ATP</name>
        <dbReference type="ChEBI" id="CHEBI:30616"/>
    </ligand>
</feature>
<evidence type="ECO:0000256" key="7">
    <source>
        <dbReference type="PROSITE-ProRule" id="PRU10141"/>
    </source>
</evidence>
<keyword evidence="8" id="KW-1133">Transmembrane helix</keyword>
<protein>
    <recommendedName>
        <fullName evidence="1">non-specific serine/threonine protein kinase</fullName>
        <ecNumber evidence="1">2.7.11.1</ecNumber>
    </recommendedName>
</protein>
<keyword evidence="11" id="KW-1185">Reference proteome</keyword>
<reference evidence="10 11" key="1">
    <citation type="submission" date="2020-08" db="EMBL/GenBank/DDBJ databases">
        <title>Genomic Encyclopedia of Type Strains, Phase III (KMG-III): the genomes of soil and plant-associated and newly described type strains.</title>
        <authorList>
            <person name="Whitman W."/>
        </authorList>
    </citation>
    <scope>NUCLEOTIDE SEQUENCE [LARGE SCALE GENOMIC DNA]</scope>
    <source>
        <strain evidence="10 11">CECT 8960</strain>
    </source>
</reference>
<evidence type="ECO:0000256" key="4">
    <source>
        <dbReference type="ARBA" id="ARBA00022741"/>
    </source>
</evidence>
<dbReference type="PANTHER" id="PTHR43289">
    <property type="entry name" value="MITOGEN-ACTIVATED PROTEIN KINASE KINASE KINASE 20-RELATED"/>
    <property type="match status" value="1"/>
</dbReference>
<dbReference type="EC" id="2.7.11.1" evidence="1"/>
<dbReference type="CDD" id="cd14014">
    <property type="entry name" value="STKc_PknB_like"/>
    <property type="match status" value="1"/>
</dbReference>
<evidence type="ECO:0000256" key="5">
    <source>
        <dbReference type="ARBA" id="ARBA00022777"/>
    </source>
</evidence>
<evidence type="ECO:0000313" key="10">
    <source>
        <dbReference type="EMBL" id="MBB4905868.1"/>
    </source>
</evidence>
<dbReference type="AlphaFoldDB" id="A0A7W7Q2X6"/>
<evidence type="ECO:0000256" key="3">
    <source>
        <dbReference type="ARBA" id="ARBA00022679"/>
    </source>
</evidence>
<sequence>MGHTLIAQRYRLDEKLGAGGMGVVWLATDLELGRVVALKRSQSGDGGQIRREARLGAGLQHPNVVTVFDAVVHEHDRWLVMEYLPARSLAAILDDTGPLPGAAAAAIGTQLASALAAMHARGMVHRDIKPGNVLVTEDGTAKLTDLGIARWADETGTDAHVVGTPGYLAPEVADGVTSASAAADMFSLGATLFAAVEGGSPWGDGDTPFRQLRRAAAFELTPARAAGALAPVLDALLARQPSARPSAQDAARMLAALAGTTVRDAPPRRFRRSRRVIAVGALTAAAVVAAGAVVFWPDDSITADTTGDPRTADPCGMFDLDRFRAFGEPSLARDGGRFNDCHVLIRRNDSDEDVIDVRGFLELPGFEPLWKPAPGKIEVPEQTPVADGDCGRYVTLPDGNVFTIGVTHWSGWSAPLCEVADQAIVHAVEVLNRGQIPRLPRPHPADSLANVDACSLLGPADVVASLGKEVTGEPTYAAWECDWLYGPKEVHIAFDRDDWPMTSDERREITVGTRAAFVQEGTSGWPDSCQVEIAYRRIGDEGQWVESVELYIEREGATPAENCAEAEAMAGTINDRLPRSG</sequence>
<keyword evidence="2" id="KW-0723">Serine/threonine-protein kinase</keyword>
<evidence type="ECO:0000313" key="11">
    <source>
        <dbReference type="Proteomes" id="UP000520767"/>
    </source>
</evidence>
<evidence type="ECO:0000256" key="2">
    <source>
        <dbReference type="ARBA" id="ARBA00022527"/>
    </source>
</evidence>
<evidence type="ECO:0000256" key="1">
    <source>
        <dbReference type="ARBA" id="ARBA00012513"/>
    </source>
</evidence>
<keyword evidence="3" id="KW-0808">Transferase</keyword>
<evidence type="ECO:0000259" key="9">
    <source>
        <dbReference type="PROSITE" id="PS50011"/>
    </source>
</evidence>
<name>A0A7W7Q2X6_9PSEU</name>
<organism evidence="10 11">
    <name type="scientific">Actinophytocola algeriensis</name>
    <dbReference type="NCBI Taxonomy" id="1768010"/>
    <lineage>
        <taxon>Bacteria</taxon>
        <taxon>Bacillati</taxon>
        <taxon>Actinomycetota</taxon>
        <taxon>Actinomycetes</taxon>
        <taxon>Pseudonocardiales</taxon>
        <taxon>Pseudonocardiaceae</taxon>
    </lineage>
</organism>
<dbReference type="InterPro" id="IPR000719">
    <property type="entry name" value="Prot_kinase_dom"/>
</dbReference>
<feature type="domain" description="Protein kinase" evidence="9">
    <location>
        <begin position="10"/>
        <end position="257"/>
    </location>
</feature>
<comment type="caution">
    <text evidence="10">The sequence shown here is derived from an EMBL/GenBank/DDBJ whole genome shotgun (WGS) entry which is preliminary data.</text>
</comment>
<dbReference type="SUPFAM" id="SSF56112">
    <property type="entry name" value="Protein kinase-like (PK-like)"/>
    <property type="match status" value="1"/>
</dbReference>
<dbReference type="EMBL" id="JACHJQ010000002">
    <property type="protein sequence ID" value="MBB4905868.1"/>
    <property type="molecule type" value="Genomic_DNA"/>
</dbReference>
<keyword evidence="5" id="KW-0418">Kinase</keyword>
<keyword evidence="8" id="KW-0812">Transmembrane</keyword>